<keyword evidence="13" id="KW-1185">Reference proteome</keyword>
<comment type="subcellular location">
    <subcellularLocation>
        <location evidence="1">Cell membrane</location>
        <topology evidence="1">Multi-pass membrane protein</topology>
    </subcellularLocation>
</comment>
<keyword evidence="6 10" id="KW-1133">Transmembrane helix</keyword>
<dbReference type="GO" id="GO:0015171">
    <property type="term" value="F:amino acid transmembrane transporter activity"/>
    <property type="evidence" value="ECO:0007669"/>
    <property type="project" value="UniProtKB-ARBA"/>
</dbReference>
<accession>A0A1R3IZ95</accession>
<dbReference type="Proteomes" id="UP000188268">
    <property type="component" value="Unassembled WGS sequence"/>
</dbReference>
<organism evidence="12 13">
    <name type="scientific">Corchorus capsularis</name>
    <name type="common">Jute</name>
    <dbReference type="NCBI Taxonomy" id="210143"/>
    <lineage>
        <taxon>Eukaryota</taxon>
        <taxon>Viridiplantae</taxon>
        <taxon>Streptophyta</taxon>
        <taxon>Embryophyta</taxon>
        <taxon>Tracheophyta</taxon>
        <taxon>Spermatophyta</taxon>
        <taxon>Magnoliopsida</taxon>
        <taxon>eudicotyledons</taxon>
        <taxon>Gunneridae</taxon>
        <taxon>Pentapetalae</taxon>
        <taxon>rosids</taxon>
        <taxon>malvids</taxon>
        <taxon>Malvales</taxon>
        <taxon>Malvaceae</taxon>
        <taxon>Grewioideae</taxon>
        <taxon>Apeibeae</taxon>
        <taxon>Corchorus</taxon>
    </lineage>
</organism>
<evidence type="ECO:0000256" key="10">
    <source>
        <dbReference type="SAM" id="Phobius"/>
    </source>
</evidence>
<feature type="transmembrane region" description="Helical" evidence="10">
    <location>
        <begin position="305"/>
        <end position="327"/>
    </location>
</feature>
<feature type="compositionally biased region" description="Acidic residues" evidence="9">
    <location>
        <begin position="1081"/>
        <end position="1093"/>
    </location>
</feature>
<keyword evidence="7 10" id="KW-0472">Membrane</keyword>
<feature type="compositionally biased region" description="Polar residues" evidence="9">
    <location>
        <begin position="1097"/>
        <end position="1119"/>
    </location>
</feature>
<dbReference type="Gene3D" id="1.20.1740.10">
    <property type="entry name" value="Amino acid/polyamine transporter I"/>
    <property type="match status" value="1"/>
</dbReference>
<dbReference type="Gramene" id="OMO87886">
    <property type="protein sequence ID" value="OMO87886"/>
    <property type="gene ID" value="CCACVL1_08698"/>
</dbReference>
<dbReference type="GO" id="GO:0009507">
    <property type="term" value="C:chloroplast"/>
    <property type="evidence" value="ECO:0007669"/>
    <property type="project" value="TreeGrafter"/>
</dbReference>
<dbReference type="Pfam" id="PF01490">
    <property type="entry name" value="Aa_trans"/>
    <property type="match status" value="1"/>
</dbReference>
<dbReference type="InterPro" id="IPR013057">
    <property type="entry name" value="AA_transpt_TM"/>
</dbReference>
<feature type="region of interest" description="Disordered" evidence="9">
    <location>
        <begin position="1058"/>
        <end position="1126"/>
    </location>
</feature>
<dbReference type="InterPro" id="IPR044967">
    <property type="entry name" value="PTAC10"/>
</dbReference>
<evidence type="ECO:0000313" key="12">
    <source>
        <dbReference type="EMBL" id="OMO87886.1"/>
    </source>
</evidence>
<dbReference type="STRING" id="210143.A0A1R3IZ95"/>
<dbReference type="PROSITE" id="PS50126">
    <property type="entry name" value="S1"/>
    <property type="match status" value="1"/>
</dbReference>
<gene>
    <name evidence="12" type="ORF">CCACVL1_08698</name>
</gene>
<reference evidence="12 13" key="1">
    <citation type="submission" date="2013-09" db="EMBL/GenBank/DDBJ databases">
        <title>Corchorus capsularis genome sequencing.</title>
        <authorList>
            <person name="Alam M."/>
            <person name="Haque M.S."/>
            <person name="Islam M.S."/>
            <person name="Emdad E.M."/>
            <person name="Islam M.M."/>
            <person name="Ahmed B."/>
            <person name="Halim A."/>
            <person name="Hossen Q.M.M."/>
            <person name="Hossain M.Z."/>
            <person name="Ahmed R."/>
            <person name="Khan M.M."/>
            <person name="Islam R."/>
            <person name="Rashid M.M."/>
            <person name="Khan S.A."/>
            <person name="Rahman M.S."/>
            <person name="Alam M."/>
        </authorList>
    </citation>
    <scope>NUCLEOTIDE SEQUENCE [LARGE SCALE GENOMIC DNA]</scope>
    <source>
        <strain evidence="13">cv. CVL-1</strain>
        <tissue evidence="12">Whole seedling</tissue>
    </source>
</reference>
<feature type="transmembrane region" description="Helical" evidence="10">
    <location>
        <begin position="153"/>
        <end position="170"/>
    </location>
</feature>
<dbReference type="GO" id="GO:0005886">
    <property type="term" value="C:plasma membrane"/>
    <property type="evidence" value="ECO:0007669"/>
    <property type="project" value="UniProtKB-SubCell"/>
</dbReference>
<dbReference type="PANTHER" id="PTHR36371">
    <property type="entry name" value="PROTEIN PLASTID TRANSCRIPTIONALLY ACTIVE 10"/>
    <property type="match status" value="1"/>
</dbReference>
<evidence type="ECO:0000256" key="5">
    <source>
        <dbReference type="ARBA" id="ARBA00022970"/>
    </source>
</evidence>
<evidence type="ECO:0000313" key="13">
    <source>
        <dbReference type="Proteomes" id="UP000188268"/>
    </source>
</evidence>
<feature type="domain" description="S1 motif" evidence="11">
    <location>
        <begin position="720"/>
        <end position="788"/>
    </location>
</feature>
<feature type="transmembrane region" description="Helical" evidence="10">
    <location>
        <begin position="59"/>
        <end position="80"/>
    </location>
</feature>
<evidence type="ECO:0000256" key="4">
    <source>
        <dbReference type="ARBA" id="ARBA00022692"/>
    </source>
</evidence>
<dbReference type="GO" id="GO:0000427">
    <property type="term" value="C:plastid-encoded plastid RNA polymerase complex"/>
    <property type="evidence" value="ECO:0007669"/>
    <property type="project" value="InterPro"/>
</dbReference>
<evidence type="ECO:0000256" key="7">
    <source>
        <dbReference type="ARBA" id="ARBA00023136"/>
    </source>
</evidence>
<protein>
    <submittedName>
        <fullName evidence="12">Amino acid transporter, transmembrane</fullName>
    </submittedName>
</protein>
<evidence type="ECO:0000259" key="11">
    <source>
        <dbReference type="PROSITE" id="PS50126"/>
    </source>
</evidence>
<feature type="transmembrane region" description="Helical" evidence="10">
    <location>
        <begin position="33"/>
        <end position="52"/>
    </location>
</feature>
<sequence>MAETADQRKDSSSSKEDALNDWLPITKSRNAKWWYSAFHNVTAMVGAGVLGLPYAMSQLGWGPGVVIMILSWVITLYTLWQMVEMHEMVPGKRFDRYHELGQHAFGEKLGLWIVVPQQLLVEVSVNILYMITGGQSLKKIHNLACPDCKDIKTTYFIMIFASVHFFLSHLPSLNSITLVSLSAAIMSISYSTIAWAASIHKGIQPDVDFGPRASTHTGQVFQFFAALGDVAFAYAGHNVVLEIQATIPSSPEKPSKKPMWKGVIVAYIVVALCYLPVAFVGYGVFGNSIEDNILISLNKPTALIIAANAFVVIHVIGSYKVYAIPVFDMTESFLIKKMHFKPSHLLRFVTRTIYVALTMFLAMSFPFFGGLLSFFGGFVFAPTTYFLPCIMWLAIYKPRRFSLSWFANWTCITVGMLLMVLAPIGALRQLILQSKNFKKKMQIIQTPHFFSFPKPLNPCCAKPLSSLSGPRHFPCFPSFFKSHFPKPLSAPKSVSSDEFPVDETFLENFGPKDKETEDEARRRNWIERGWAPWEEILTPEADFARKSLNEGEEVPLQTPEAIEAFKMLKPSYRLQKMKEMGITEDEWYLKQFDIKGEIPDPLETLWAGPLALRHVPPRDWPPRGWEVDRQELEFIREAHKLQAERVDLEKVEKDLITGEADMGLERYRLFLKQYQEWVDANKDRLEEESYKYDQDYYPGRRKRGKDYKEGMYELPFYYPGQICEGKVTTLHLYQGAFVDIGGVYEGWVLIKGNDWFWIRHHIKVGMHVIVEILAKRDPYRFRFPIEMRFVHPNIDHLIFNRLEFPPIFHRDEDTNPDELRRDCGRPPIPRKDPGTKPEEEPLLSNHPYVDKLWQIHNAEQMILDDLEANPEKYKGKKLSELIDDEDYDEENSVQYTKAYYNKSLLPKTIVKLSVKELDLEAALAEREHHNELRRQAKERGEEYKISKFKRNIEMDEYDFIHWRRSFEEREALLRDISCRQALGLPLEEPGRYKDASFFGKDQYDPSNPLYRYDYWGEPKNSEKSKQERMTDAHNKSIVGKGTVWYDMSYEDAIKQKMQREAGSIGTMQEETDEDEKRRQDSDDDDDDDDDDFDYSILSESNFEFSNQPVVNGTESSSISDEGMFEN</sequence>
<evidence type="ECO:0000256" key="3">
    <source>
        <dbReference type="ARBA" id="ARBA00022475"/>
    </source>
</evidence>
<name>A0A1R3IZ95_COCAP</name>
<dbReference type="FunFam" id="1.20.1740.10:FF:000033">
    <property type="entry name" value="Lysine histidine transporter 1"/>
    <property type="match status" value="1"/>
</dbReference>
<feature type="transmembrane region" description="Helical" evidence="10">
    <location>
        <begin position="406"/>
        <end position="427"/>
    </location>
</feature>
<comment type="similarity">
    <text evidence="8">Belongs to the amino acid/polyamine transporter 2 family. Amino acid/auxin permease (AAAP) (TC 2.A.18.2) subfamily.</text>
</comment>
<dbReference type="EMBL" id="AWWV01009139">
    <property type="protein sequence ID" value="OMO87886.1"/>
    <property type="molecule type" value="Genomic_DNA"/>
</dbReference>
<feature type="transmembrane region" description="Helical" evidence="10">
    <location>
        <begin position="263"/>
        <end position="285"/>
    </location>
</feature>
<feature type="transmembrane region" description="Helical" evidence="10">
    <location>
        <begin position="109"/>
        <end position="132"/>
    </location>
</feature>
<feature type="transmembrane region" description="Helical" evidence="10">
    <location>
        <begin position="348"/>
        <end position="368"/>
    </location>
</feature>
<evidence type="ECO:0000256" key="2">
    <source>
        <dbReference type="ARBA" id="ARBA00022448"/>
    </source>
</evidence>
<dbReference type="GO" id="GO:0003723">
    <property type="term" value="F:RNA binding"/>
    <property type="evidence" value="ECO:0007669"/>
    <property type="project" value="InterPro"/>
</dbReference>
<keyword evidence="3" id="KW-1003">Cell membrane</keyword>
<keyword evidence="2" id="KW-0813">Transport</keyword>
<feature type="transmembrane region" description="Helical" evidence="10">
    <location>
        <begin position="374"/>
        <end position="394"/>
    </location>
</feature>
<keyword evidence="4 10" id="KW-0812">Transmembrane</keyword>
<dbReference type="PANTHER" id="PTHR36371:SF1">
    <property type="entry name" value="PROTEIN PLASTID TRANSCRIPTIONALLY ACTIVE 10"/>
    <property type="match status" value="1"/>
</dbReference>
<evidence type="ECO:0000256" key="1">
    <source>
        <dbReference type="ARBA" id="ARBA00004651"/>
    </source>
</evidence>
<keyword evidence="5" id="KW-0029">Amino-acid transport</keyword>
<evidence type="ECO:0000256" key="8">
    <source>
        <dbReference type="ARBA" id="ARBA00061463"/>
    </source>
</evidence>
<dbReference type="InterPro" id="IPR003029">
    <property type="entry name" value="S1_domain"/>
</dbReference>
<evidence type="ECO:0000256" key="6">
    <source>
        <dbReference type="ARBA" id="ARBA00022989"/>
    </source>
</evidence>
<feature type="compositionally biased region" description="Basic and acidic residues" evidence="9">
    <location>
        <begin position="813"/>
        <end position="839"/>
    </location>
</feature>
<dbReference type="OrthoDB" id="514964at2759"/>
<feature type="region of interest" description="Disordered" evidence="9">
    <location>
        <begin position="813"/>
        <end position="841"/>
    </location>
</feature>
<dbReference type="AlphaFoldDB" id="A0A1R3IZ95"/>
<evidence type="ECO:0000256" key="9">
    <source>
        <dbReference type="SAM" id="MobiDB-lite"/>
    </source>
</evidence>
<proteinExistence type="inferred from homology"/>
<comment type="caution">
    <text evidence="12">The sequence shown here is derived from an EMBL/GenBank/DDBJ whole genome shotgun (WGS) entry which is preliminary data.</text>
</comment>
<feature type="transmembrane region" description="Helical" evidence="10">
    <location>
        <begin position="176"/>
        <end position="197"/>
    </location>
</feature>